<protein>
    <submittedName>
        <fullName evidence="1">Uncharacterized protein</fullName>
    </submittedName>
</protein>
<dbReference type="HOGENOM" id="CLU_2549160_0_0_1"/>
<gene>
    <name evidence="1" type="ORF">K443DRAFT_112802</name>
</gene>
<proteinExistence type="predicted"/>
<reference evidence="2" key="2">
    <citation type="submission" date="2015-01" db="EMBL/GenBank/DDBJ databases">
        <title>Evolutionary Origins and Diversification of the Mycorrhizal Mutualists.</title>
        <authorList>
            <consortium name="DOE Joint Genome Institute"/>
            <consortium name="Mycorrhizal Genomics Consortium"/>
            <person name="Kohler A."/>
            <person name="Kuo A."/>
            <person name="Nagy L.G."/>
            <person name="Floudas D."/>
            <person name="Copeland A."/>
            <person name="Barry K.W."/>
            <person name="Cichocki N."/>
            <person name="Veneault-Fourrey C."/>
            <person name="LaButti K."/>
            <person name="Lindquist E.A."/>
            <person name="Lipzen A."/>
            <person name="Lundell T."/>
            <person name="Morin E."/>
            <person name="Murat C."/>
            <person name="Riley R."/>
            <person name="Ohm R."/>
            <person name="Sun H."/>
            <person name="Tunlid A."/>
            <person name="Henrissat B."/>
            <person name="Grigoriev I.V."/>
            <person name="Hibbett D.S."/>
            <person name="Martin F."/>
        </authorList>
    </citation>
    <scope>NUCLEOTIDE SEQUENCE [LARGE SCALE GENOMIC DNA]</scope>
    <source>
        <strain evidence="2">LaAM-08-1</strain>
    </source>
</reference>
<reference evidence="1 2" key="1">
    <citation type="submission" date="2014-04" db="EMBL/GenBank/DDBJ databases">
        <authorList>
            <consortium name="DOE Joint Genome Institute"/>
            <person name="Kuo A."/>
            <person name="Kohler A."/>
            <person name="Nagy L.G."/>
            <person name="Floudas D."/>
            <person name="Copeland A."/>
            <person name="Barry K.W."/>
            <person name="Cichocki N."/>
            <person name="Veneault-Fourrey C."/>
            <person name="LaButti K."/>
            <person name="Lindquist E.A."/>
            <person name="Lipzen A."/>
            <person name="Lundell T."/>
            <person name="Morin E."/>
            <person name="Murat C."/>
            <person name="Sun H."/>
            <person name="Tunlid A."/>
            <person name="Henrissat B."/>
            <person name="Grigoriev I.V."/>
            <person name="Hibbett D.S."/>
            <person name="Martin F."/>
            <person name="Nordberg H.P."/>
            <person name="Cantor M.N."/>
            <person name="Hua S.X."/>
        </authorList>
    </citation>
    <scope>NUCLEOTIDE SEQUENCE [LARGE SCALE GENOMIC DNA]</scope>
    <source>
        <strain evidence="1 2">LaAM-08-1</strain>
    </source>
</reference>
<name>A0A0C9X5R2_9AGAR</name>
<dbReference type="AlphaFoldDB" id="A0A0C9X5R2"/>
<keyword evidence="2" id="KW-1185">Reference proteome</keyword>
<accession>A0A0C9X5R2</accession>
<dbReference type="OrthoDB" id="5424209at2759"/>
<feature type="non-terminal residue" evidence="1">
    <location>
        <position position="1"/>
    </location>
</feature>
<sequence length="83" mass="9459">FDFGNTIFPQAEDPRDYQYNEDGLLQANGVAQDSEIRNPQHLDIHGKTRKCLLVVRQGMATGTTVGHVNGLESFTRMYNYLKR</sequence>
<evidence type="ECO:0000313" key="2">
    <source>
        <dbReference type="Proteomes" id="UP000054477"/>
    </source>
</evidence>
<dbReference type="Proteomes" id="UP000054477">
    <property type="component" value="Unassembled WGS sequence"/>
</dbReference>
<dbReference type="STRING" id="1095629.A0A0C9X5R2"/>
<evidence type="ECO:0000313" key="1">
    <source>
        <dbReference type="EMBL" id="KIJ92966.1"/>
    </source>
</evidence>
<dbReference type="EMBL" id="KN838873">
    <property type="protein sequence ID" value="KIJ92966.1"/>
    <property type="molecule type" value="Genomic_DNA"/>
</dbReference>
<organism evidence="1 2">
    <name type="scientific">Laccaria amethystina LaAM-08-1</name>
    <dbReference type="NCBI Taxonomy" id="1095629"/>
    <lineage>
        <taxon>Eukaryota</taxon>
        <taxon>Fungi</taxon>
        <taxon>Dikarya</taxon>
        <taxon>Basidiomycota</taxon>
        <taxon>Agaricomycotina</taxon>
        <taxon>Agaricomycetes</taxon>
        <taxon>Agaricomycetidae</taxon>
        <taxon>Agaricales</taxon>
        <taxon>Agaricineae</taxon>
        <taxon>Hydnangiaceae</taxon>
        <taxon>Laccaria</taxon>
    </lineage>
</organism>